<dbReference type="Pfam" id="PF18428">
    <property type="entry name" value="BRCT_3"/>
    <property type="match status" value="1"/>
</dbReference>
<dbReference type="GO" id="GO:0042393">
    <property type="term" value="F:histone binding"/>
    <property type="evidence" value="ECO:0007669"/>
    <property type="project" value="TreeGrafter"/>
</dbReference>
<proteinExistence type="predicted"/>
<dbReference type="Proteomes" id="UP000736164">
    <property type="component" value="Unassembled WGS sequence"/>
</dbReference>
<dbReference type="GO" id="GO:0045944">
    <property type="term" value="P:positive regulation of transcription by RNA polymerase II"/>
    <property type="evidence" value="ECO:0007669"/>
    <property type="project" value="TreeGrafter"/>
</dbReference>
<protein>
    <submittedName>
        <fullName evidence="2">TP53B protein</fullName>
    </submittedName>
</protein>
<accession>A0A8J7TBN7</accession>
<dbReference type="EMBL" id="JAAWVO010032284">
    <property type="protein sequence ID" value="MBN3316886.1"/>
    <property type="molecule type" value="Genomic_DNA"/>
</dbReference>
<reference evidence="2" key="1">
    <citation type="journal article" date="2021" name="Cell">
        <title>Tracing the genetic footprints of vertebrate landing in non-teleost ray-finned fishes.</title>
        <authorList>
            <person name="Bi X."/>
            <person name="Wang K."/>
            <person name="Yang L."/>
            <person name="Pan H."/>
            <person name="Jiang H."/>
            <person name="Wei Q."/>
            <person name="Fang M."/>
            <person name="Yu H."/>
            <person name="Zhu C."/>
            <person name="Cai Y."/>
            <person name="He Y."/>
            <person name="Gan X."/>
            <person name="Zeng H."/>
            <person name="Yu D."/>
            <person name="Zhu Y."/>
            <person name="Jiang H."/>
            <person name="Qiu Q."/>
            <person name="Yang H."/>
            <person name="Zhang Y.E."/>
            <person name="Wang W."/>
            <person name="Zhu M."/>
            <person name="He S."/>
            <person name="Zhang G."/>
        </authorList>
    </citation>
    <scope>NUCLEOTIDE SEQUENCE</scope>
    <source>
        <strain evidence="2">Allg_001</strain>
    </source>
</reference>
<dbReference type="GO" id="GO:0005634">
    <property type="term" value="C:nucleus"/>
    <property type="evidence" value="ECO:0007669"/>
    <property type="project" value="TreeGrafter"/>
</dbReference>
<dbReference type="AlphaFoldDB" id="A0A8J7TBN7"/>
<dbReference type="CDD" id="cd17724">
    <property type="entry name" value="BRCT_p53bp1_rpt2"/>
    <property type="match status" value="1"/>
</dbReference>
<evidence type="ECO:0000313" key="2">
    <source>
        <dbReference type="EMBL" id="MBN3316886.1"/>
    </source>
</evidence>
<dbReference type="InterPro" id="IPR001357">
    <property type="entry name" value="BRCT_dom"/>
</dbReference>
<keyword evidence="3" id="KW-1185">Reference proteome</keyword>
<evidence type="ECO:0000259" key="1">
    <source>
        <dbReference type="PROSITE" id="PS50172"/>
    </source>
</evidence>
<sequence>MMGGASSVRQYKVDPDSPPAISVGMFDLLVTDRSCPESVLKCAAALELPAVSPEWLIQSLIVGEQLAYDSQPQYRHDYTPPP</sequence>
<dbReference type="Gene3D" id="3.40.50.10190">
    <property type="entry name" value="BRCT domain"/>
    <property type="match status" value="1"/>
</dbReference>
<comment type="caution">
    <text evidence="2">The sequence shown here is derived from an EMBL/GenBank/DDBJ whole genome shotgun (WGS) entry which is preliminary data.</text>
</comment>
<evidence type="ECO:0000313" key="3">
    <source>
        <dbReference type="Proteomes" id="UP000736164"/>
    </source>
</evidence>
<dbReference type="PANTHER" id="PTHR15321">
    <property type="entry name" value="TUMOR SUPPRESSOR P53-BINDING PROTEIN 1"/>
    <property type="match status" value="1"/>
</dbReference>
<feature type="non-terminal residue" evidence="2">
    <location>
        <position position="82"/>
    </location>
</feature>
<dbReference type="PROSITE" id="PS50172">
    <property type="entry name" value="BRCT"/>
    <property type="match status" value="1"/>
</dbReference>
<dbReference type="SUPFAM" id="SSF52113">
    <property type="entry name" value="BRCT domain"/>
    <property type="match status" value="1"/>
</dbReference>
<dbReference type="InterPro" id="IPR036420">
    <property type="entry name" value="BRCT_dom_sf"/>
</dbReference>
<feature type="non-terminal residue" evidence="2">
    <location>
        <position position="1"/>
    </location>
</feature>
<organism evidence="2 3">
    <name type="scientific">Atractosteus spatula</name>
    <name type="common">Alligator gar</name>
    <name type="synonym">Lepisosteus spatula</name>
    <dbReference type="NCBI Taxonomy" id="7917"/>
    <lineage>
        <taxon>Eukaryota</taxon>
        <taxon>Metazoa</taxon>
        <taxon>Chordata</taxon>
        <taxon>Craniata</taxon>
        <taxon>Vertebrata</taxon>
        <taxon>Euteleostomi</taxon>
        <taxon>Actinopterygii</taxon>
        <taxon>Neopterygii</taxon>
        <taxon>Holostei</taxon>
        <taxon>Semionotiformes</taxon>
        <taxon>Lepisosteidae</taxon>
        <taxon>Atractosteus</taxon>
    </lineage>
</organism>
<dbReference type="GO" id="GO:0000077">
    <property type="term" value="P:DNA damage checkpoint signaling"/>
    <property type="evidence" value="ECO:0007669"/>
    <property type="project" value="TreeGrafter"/>
</dbReference>
<dbReference type="InterPro" id="IPR047250">
    <property type="entry name" value="BRCT_p53bp1-like_rpt2"/>
</dbReference>
<dbReference type="InterPro" id="IPR047252">
    <property type="entry name" value="TP53BP1-like"/>
</dbReference>
<gene>
    <name evidence="2" type="primary">Tp53bp1_1</name>
    <name evidence="2" type="ORF">GTO95_0018794</name>
</gene>
<name>A0A8J7TBN7_ATRSP</name>
<dbReference type="PANTHER" id="PTHR15321:SF3">
    <property type="entry name" value="TP53-BINDING PROTEIN 1"/>
    <property type="match status" value="1"/>
</dbReference>
<feature type="domain" description="BRCT" evidence="1">
    <location>
        <begin position="1"/>
        <end position="73"/>
    </location>
</feature>